<dbReference type="RefSeq" id="WP_108991373.1">
    <property type="nucleotide sequence ID" value="NZ_BDQX01000033.1"/>
</dbReference>
<evidence type="ECO:0000259" key="1">
    <source>
        <dbReference type="PROSITE" id="PS50883"/>
    </source>
</evidence>
<dbReference type="Pfam" id="PF10388">
    <property type="entry name" value="YkuI_C"/>
    <property type="match status" value="1"/>
</dbReference>
<dbReference type="Pfam" id="PF00563">
    <property type="entry name" value="EAL"/>
    <property type="match status" value="1"/>
</dbReference>
<dbReference type="InterPro" id="IPR001633">
    <property type="entry name" value="EAL_dom"/>
</dbReference>
<dbReference type="InterPro" id="IPR050706">
    <property type="entry name" value="Cyclic-di-GMP_PDE-like"/>
</dbReference>
<reference evidence="2 3" key="1">
    <citation type="submission" date="2017-08" db="EMBL/GenBank/DDBJ databases">
        <title>Substantial Increase in Enzyme Production by Combined Drug-Resistance Mutations in Paenibacillus agaridevorans.</title>
        <authorList>
            <person name="Tanaka Y."/>
            <person name="Funane K."/>
            <person name="Hosaka T."/>
            <person name="Shiwa Y."/>
            <person name="Fujita N."/>
            <person name="Miyazaki T."/>
            <person name="Yoshikawa H."/>
            <person name="Murakami K."/>
            <person name="Kasahara K."/>
            <person name="Inaoka T."/>
            <person name="Hiraga Y."/>
            <person name="Ochi K."/>
        </authorList>
    </citation>
    <scope>NUCLEOTIDE SEQUENCE [LARGE SCALE GENOMIC DNA]</scope>
    <source>
        <strain evidence="2 3">T-3040</strain>
    </source>
</reference>
<feature type="domain" description="EAL" evidence="1">
    <location>
        <begin position="3"/>
        <end position="257"/>
    </location>
</feature>
<dbReference type="Gene3D" id="3.30.450.20">
    <property type="entry name" value="PAS domain"/>
    <property type="match status" value="1"/>
</dbReference>
<dbReference type="InterPro" id="IPR035919">
    <property type="entry name" value="EAL_sf"/>
</dbReference>
<organism evidence="2 3">
    <name type="scientific">Paenibacillus agaridevorans</name>
    <dbReference type="NCBI Taxonomy" id="171404"/>
    <lineage>
        <taxon>Bacteria</taxon>
        <taxon>Bacillati</taxon>
        <taxon>Bacillota</taxon>
        <taxon>Bacilli</taxon>
        <taxon>Bacillales</taxon>
        <taxon>Paenibacillaceae</taxon>
        <taxon>Paenibacillus</taxon>
    </lineage>
</organism>
<dbReference type="EMBL" id="BDQX01000033">
    <property type="protein sequence ID" value="GBG05946.1"/>
    <property type="molecule type" value="Genomic_DNA"/>
</dbReference>
<proteinExistence type="predicted"/>
<evidence type="ECO:0000313" key="3">
    <source>
        <dbReference type="Proteomes" id="UP000245202"/>
    </source>
</evidence>
<dbReference type="GO" id="GO:0071111">
    <property type="term" value="F:cyclic-guanylate-specific phosphodiesterase activity"/>
    <property type="evidence" value="ECO:0007669"/>
    <property type="project" value="InterPro"/>
</dbReference>
<dbReference type="PROSITE" id="PS50883">
    <property type="entry name" value="EAL"/>
    <property type="match status" value="1"/>
</dbReference>
<dbReference type="SUPFAM" id="SSF103190">
    <property type="entry name" value="Sensory domain-like"/>
    <property type="match status" value="1"/>
</dbReference>
<accession>A0A2R5EHA0</accession>
<name>A0A2R5EHA0_9BACL</name>
<sequence length="411" mass="46263">MTGSHSAGSLPPSLRLDGETLAAYYQPIIALDTRRIEGYEVLGRAVGEKGPRSLGPFFGDDAIPMEDHLLVDRLLREQAIAKHACQENPPLLFLNLKPAWIYRQGEKGELYTLDLIAKHHADPARIVIEITEESFHGSMDVLREVVDRYRAAGCLIAIDDVGSGFSSADRIAQIQPNLLKIDMHIVKRSGTHNGYYGVLRSFSELAEQIGASLLFEGVETREDLERAIQSGARYVQGFLFARAGADFIGPASFAAVIENELDRNLRQLAHTERWWQQQAERLADHLQTIMLGAVLPEKADDWLELLIPHLKSSCTKVYLCNEEGIQLSANFSRGEDGVWKREEEYRYANWSWRPYFVPNLVQLGESRRAIVSRSYTDLDSRAWIRSVSVLVRPGLILFADSKDEVSPWEAS</sequence>
<dbReference type="InterPro" id="IPR029151">
    <property type="entry name" value="Sensor-like_sf"/>
</dbReference>
<comment type="caution">
    <text evidence="2">The sequence shown here is derived from an EMBL/GenBank/DDBJ whole genome shotgun (WGS) entry which is preliminary data.</text>
</comment>
<dbReference type="SUPFAM" id="SSF141868">
    <property type="entry name" value="EAL domain-like"/>
    <property type="match status" value="1"/>
</dbReference>
<dbReference type="CDD" id="cd01948">
    <property type="entry name" value="EAL"/>
    <property type="match status" value="1"/>
</dbReference>
<evidence type="ECO:0000313" key="2">
    <source>
        <dbReference type="EMBL" id="GBG05946.1"/>
    </source>
</evidence>
<gene>
    <name evidence="2" type="ORF">PAT3040_00432</name>
</gene>
<dbReference type="PANTHER" id="PTHR33121:SF82">
    <property type="entry name" value="SIGNAL TRANSDUCTION PROTEIN CONTAINING A EAL DOMAIN"/>
    <property type="match status" value="1"/>
</dbReference>
<keyword evidence="3" id="KW-1185">Reference proteome</keyword>
<dbReference type="AlphaFoldDB" id="A0A2R5EHA0"/>
<protein>
    <submittedName>
        <fullName evidence="2">Diguanylate phosphodiesterase</fullName>
    </submittedName>
</protein>
<dbReference type="SMART" id="SM00052">
    <property type="entry name" value="EAL"/>
    <property type="match status" value="1"/>
</dbReference>
<dbReference type="Proteomes" id="UP000245202">
    <property type="component" value="Unassembled WGS sequence"/>
</dbReference>
<dbReference type="PANTHER" id="PTHR33121">
    <property type="entry name" value="CYCLIC DI-GMP PHOSPHODIESTERASE PDEF"/>
    <property type="match status" value="1"/>
</dbReference>
<dbReference type="InterPro" id="IPR018842">
    <property type="entry name" value="YkuI_C"/>
</dbReference>
<dbReference type="Gene3D" id="3.20.20.450">
    <property type="entry name" value="EAL domain"/>
    <property type="match status" value="1"/>
</dbReference>